<keyword evidence="1" id="KW-0378">Hydrolase</keyword>
<feature type="compositionally biased region" description="Acidic residues" evidence="3">
    <location>
        <begin position="793"/>
        <end position="802"/>
    </location>
</feature>
<dbReference type="InterPro" id="IPR001375">
    <property type="entry name" value="Peptidase_S9_cat"/>
</dbReference>
<reference evidence="4 5" key="1">
    <citation type="journal article" date="2019" name="Int. J. Syst. Evol. Microbiol.">
        <title>Capsulimonas corticalis gen. nov., sp. nov., an aerobic capsulated bacterium, of a novel bacterial order, Capsulimonadales ord. nov., of the class Armatimonadia of the phylum Armatimonadetes.</title>
        <authorList>
            <person name="Li J."/>
            <person name="Kudo C."/>
            <person name="Tonouchi A."/>
        </authorList>
    </citation>
    <scope>NUCLEOTIDE SEQUENCE [LARGE SCALE GENOMIC DNA]</scope>
    <source>
        <strain evidence="4 5">AX-7</strain>
    </source>
</reference>
<organism evidence="4 5">
    <name type="scientific">Capsulimonas corticalis</name>
    <dbReference type="NCBI Taxonomy" id="2219043"/>
    <lineage>
        <taxon>Bacteria</taxon>
        <taxon>Bacillati</taxon>
        <taxon>Armatimonadota</taxon>
        <taxon>Armatimonadia</taxon>
        <taxon>Capsulimonadales</taxon>
        <taxon>Capsulimonadaceae</taxon>
        <taxon>Capsulimonas</taxon>
    </lineage>
</organism>
<evidence type="ECO:0000256" key="2">
    <source>
        <dbReference type="ARBA" id="ARBA00022825"/>
    </source>
</evidence>
<dbReference type="EMBL" id="AP025739">
    <property type="protein sequence ID" value="BDI31392.1"/>
    <property type="molecule type" value="Genomic_DNA"/>
</dbReference>
<sequence length="811" mass="89984">MPTKRKLRITPEALLDLKLPSDLRISPSGARVAYTVEETDWEENDTSQHLYVIDAELNKDPRQLTRGKTQEFGLEWSPNGDWLAFLRMPPADDDEEDDEEGDGKAQVWLLPMDGLGGEADKLTDAPQGILAYEWLPDSSGIVYMAREPRPKPLQQAHEDRIEDEEDAFVDREEKFRRQIWRIDLEKRKAALIHRGDLGILEIAVSPDAQRIAFLTNYTGELNDYHKADVWLLELESGRIRPIVQGAGGKYQLHWAPGGENLYYIQALEPEYSYSQSNLFAVSIRGGDPVNVTAVFDHDLVGWRGYWWDQDGRLYLSAAVGVATAVFVLEGEEFVALIQNDEHIHEFTVSPDGSVAYIASGNQDAPEVYWLAAGADEMVVLTELNSDWMDQYALCPVDVVSWTSPDGTPIEGLITYPNGYDPELTYPLILNIHGGPHGRVAQSLTSGTPAQVYASDGFVVLSPNYRGSEGYGNAFSTANRGDLGGGDYWDCIAGVDWAVAEGIADPERLGIMGSSYGGYLTNWAITQTDRFKAAVSAFGIFSFVTDFSNSEAPRWEMEYLNGSYWEQPELYAARSPATHAQAIQTPILILHGDADSNTFISNSLEMYTALRLQGKTVQYVRYPREGHGFAEPKHRVDEMRRCRAWFDKYVMGAGQTTTYRLGDKIVQDGWELTVVHAEVAAYVGHPAAAGRFVEVAFVLREVAETRAELTLGPADIALTRGLSSSGRSGRPIGLPMTVLGQKVLAEGTRWRFAFTPEKDERGLSAPISVTFRISTAGGPYALAVKDFPPITFDIPEEDKDDDAPPTAREDEP</sequence>
<dbReference type="GO" id="GO:0006508">
    <property type="term" value="P:proteolysis"/>
    <property type="evidence" value="ECO:0007669"/>
    <property type="project" value="InterPro"/>
</dbReference>
<dbReference type="PANTHER" id="PTHR42776">
    <property type="entry name" value="SERINE PEPTIDASE S9 FAMILY MEMBER"/>
    <property type="match status" value="1"/>
</dbReference>
<dbReference type="SUPFAM" id="SSF82171">
    <property type="entry name" value="DPP6 N-terminal domain-like"/>
    <property type="match status" value="1"/>
</dbReference>
<dbReference type="FunCoup" id="A0A402CYC3">
    <property type="interactions" value="13"/>
</dbReference>
<dbReference type="GO" id="GO:0004252">
    <property type="term" value="F:serine-type endopeptidase activity"/>
    <property type="evidence" value="ECO:0007669"/>
    <property type="project" value="TreeGrafter"/>
</dbReference>
<dbReference type="Gene3D" id="2.120.10.30">
    <property type="entry name" value="TolB, C-terminal domain"/>
    <property type="match status" value="2"/>
</dbReference>
<dbReference type="OrthoDB" id="384284at2"/>
<dbReference type="Proteomes" id="UP000287394">
    <property type="component" value="Chromosome"/>
</dbReference>
<dbReference type="Pfam" id="PF07676">
    <property type="entry name" value="PD40"/>
    <property type="match status" value="1"/>
</dbReference>
<name>A0A402CYC3_9BACT</name>
<dbReference type="Pfam" id="PF00326">
    <property type="entry name" value="Peptidase_S9"/>
    <property type="match status" value="1"/>
</dbReference>
<feature type="region of interest" description="Disordered" evidence="3">
    <location>
        <begin position="791"/>
        <end position="811"/>
    </location>
</feature>
<keyword evidence="2" id="KW-0645">Protease</keyword>
<proteinExistence type="predicted"/>
<keyword evidence="5" id="KW-1185">Reference proteome</keyword>
<dbReference type="RefSeq" id="WP_119322325.1">
    <property type="nucleotide sequence ID" value="NZ_AP025739.1"/>
</dbReference>
<dbReference type="AlphaFoldDB" id="A0A402CYC3"/>
<protein>
    <submittedName>
        <fullName evidence="4">Peptidase</fullName>
    </submittedName>
</protein>
<evidence type="ECO:0000256" key="3">
    <source>
        <dbReference type="SAM" id="MobiDB-lite"/>
    </source>
</evidence>
<evidence type="ECO:0000313" key="5">
    <source>
        <dbReference type="Proteomes" id="UP000287394"/>
    </source>
</evidence>
<dbReference type="Gene3D" id="3.40.50.1820">
    <property type="entry name" value="alpha/beta hydrolase"/>
    <property type="match status" value="1"/>
</dbReference>
<dbReference type="SUPFAM" id="SSF53474">
    <property type="entry name" value="alpha/beta-Hydrolases"/>
    <property type="match status" value="1"/>
</dbReference>
<dbReference type="KEGG" id="ccot:CCAX7_34430"/>
<evidence type="ECO:0000313" key="4">
    <source>
        <dbReference type="EMBL" id="BDI31392.1"/>
    </source>
</evidence>
<evidence type="ECO:0000256" key="1">
    <source>
        <dbReference type="ARBA" id="ARBA00022801"/>
    </source>
</evidence>
<dbReference type="InterPro" id="IPR029058">
    <property type="entry name" value="AB_hydrolase_fold"/>
</dbReference>
<dbReference type="InterPro" id="IPR011659">
    <property type="entry name" value="WD40"/>
</dbReference>
<dbReference type="PANTHER" id="PTHR42776:SF27">
    <property type="entry name" value="DIPEPTIDYL PEPTIDASE FAMILY MEMBER 6"/>
    <property type="match status" value="1"/>
</dbReference>
<accession>A0A402CYC3</accession>
<dbReference type="InterPro" id="IPR011042">
    <property type="entry name" value="6-blade_b-propeller_TolB-like"/>
</dbReference>
<gene>
    <name evidence="4" type="ORF">CCAX7_34430</name>
</gene>
<keyword evidence="2" id="KW-0720">Serine protease</keyword>